<sequence length="75" mass="8312">MPPTKAAMAKLAETMAKYYPEHVCKYYLGYPSYTPPPTSKPSRLKEYMVTLADTMAKLELASKRIAASTANLVPI</sequence>
<protein>
    <submittedName>
        <fullName evidence="1">Uncharacterized protein</fullName>
    </submittedName>
</protein>
<proteinExistence type="predicted"/>
<organism evidence="1">
    <name type="scientific">Tanacetum cinerariifolium</name>
    <name type="common">Dalmatian daisy</name>
    <name type="synonym">Chrysanthemum cinerariifolium</name>
    <dbReference type="NCBI Taxonomy" id="118510"/>
    <lineage>
        <taxon>Eukaryota</taxon>
        <taxon>Viridiplantae</taxon>
        <taxon>Streptophyta</taxon>
        <taxon>Embryophyta</taxon>
        <taxon>Tracheophyta</taxon>
        <taxon>Spermatophyta</taxon>
        <taxon>Magnoliopsida</taxon>
        <taxon>eudicotyledons</taxon>
        <taxon>Gunneridae</taxon>
        <taxon>Pentapetalae</taxon>
        <taxon>asterids</taxon>
        <taxon>campanulids</taxon>
        <taxon>Asterales</taxon>
        <taxon>Asteraceae</taxon>
        <taxon>Asteroideae</taxon>
        <taxon>Anthemideae</taxon>
        <taxon>Anthemidinae</taxon>
        <taxon>Tanacetum</taxon>
    </lineage>
</organism>
<accession>A0A699RZW5</accession>
<dbReference type="EMBL" id="BKCJ011127473">
    <property type="protein sequence ID" value="GFC90652.1"/>
    <property type="molecule type" value="Genomic_DNA"/>
</dbReference>
<dbReference type="AlphaFoldDB" id="A0A699RZW5"/>
<reference evidence="1" key="1">
    <citation type="journal article" date="2019" name="Sci. Rep.">
        <title>Draft genome of Tanacetum cinerariifolium, the natural source of mosquito coil.</title>
        <authorList>
            <person name="Yamashiro T."/>
            <person name="Shiraishi A."/>
            <person name="Satake H."/>
            <person name="Nakayama K."/>
        </authorList>
    </citation>
    <scope>NUCLEOTIDE SEQUENCE</scope>
</reference>
<comment type="caution">
    <text evidence="1">The sequence shown here is derived from an EMBL/GenBank/DDBJ whole genome shotgun (WGS) entry which is preliminary data.</text>
</comment>
<name>A0A699RZW5_TANCI</name>
<gene>
    <name evidence="1" type="ORF">Tci_862622</name>
</gene>
<evidence type="ECO:0000313" key="1">
    <source>
        <dbReference type="EMBL" id="GFC90652.1"/>
    </source>
</evidence>
<feature type="non-terminal residue" evidence="1">
    <location>
        <position position="75"/>
    </location>
</feature>